<evidence type="ECO:0000313" key="3">
    <source>
        <dbReference type="Proteomes" id="UP001596110"/>
    </source>
</evidence>
<dbReference type="RefSeq" id="WP_156806746.1">
    <property type="nucleotide sequence ID" value="NZ_JBHSOJ010000003.1"/>
</dbReference>
<reference evidence="3" key="1">
    <citation type="journal article" date="2019" name="Int. J. Syst. Evol. Microbiol.">
        <title>The Global Catalogue of Microorganisms (GCM) 10K type strain sequencing project: providing services to taxonomists for standard genome sequencing and annotation.</title>
        <authorList>
            <consortium name="The Broad Institute Genomics Platform"/>
            <consortium name="The Broad Institute Genome Sequencing Center for Infectious Disease"/>
            <person name="Wu L."/>
            <person name="Ma J."/>
        </authorList>
    </citation>
    <scope>NUCLEOTIDE SEQUENCE [LARGE SCALE GENOMIC DNA]</scope>
    <source>
        <strain evidence="3">DT43</strain>
    </source>
</reference>
<dbReference type="Proteomes" id="UP001596110">
    <property type="component" value="Unassembled WGS sequence"/>
</dbReference>
<accession>A0ABW0UAX1</accession>
<sequence>MALYKATKNLVFQSLGKGVIVDEIIDLEPAYAEKVNKDLKLTFPDVDAVLVPVDATESVEVEQPKKTTRKKKADDTETVADDAAEK</sequence>
<feature type="compositionally biased region" description="Acidic residues" evidence="1">
    <location>
        <begin position="76"/>
        <end position="86"/>
    </location>
</feature>
<evidence type="ECO:0000313" key="2">
    <source>
        <dbReference type="EMBL" id="MFC5630128.1"/>
    </source>
</evidence>
<feature type="region of interest" description="Disordered" evidence="1">
    <location>
        <begin position="59"/>
        <end position="86"/>
    </location>
</feature>
<keyword evidence="3" id="KW-1185">Reference proteome</keyword>
<dbReference type="EMBL" id="JBHSOJ010000003">
    <property type="protein sequence ID" value="MFC5630128.1"/>
    <property type="molecule type" value="Genomic_DNA"/>
</dbReference>
<protein>
    <submittedName>
        <fullName evidence="2">Uncharacterized protein</fullName>
    </submittedName>
</protein>
<proteinExistence type="predicted"/>
<comment type="caution">
    <text evidence="2">The sequence shown here is derived from an EMBL/GenBank/DDBJ whole genome shotgun (WGS) entry which is preliminary data.</text>
</comment>
<evidence type="ECO:0000256" key="1">
    <source>
        <dbReference type="SAM" id="MobiDB-lite"/>
    </source>
</evidence>
<gene>
    <name evidence="2" type="ORF">ACFPQ3_00545</name>
</gene>
<organism evidence="2 3">
    <name type="scientific">Streptococcus caledonicus</name>
    <dbReference type="NCBI Taxonomy" id="2614158"/>
    <lineage>
        <taxon>Bacteria</taxon>
        <taxon>Bacillati</taxon>
        <taxon>Bacillota</taxon>
        <taxon>Bacilli</taxon>
        <taxon>Lactobacillales</taxon>
        <taxon>Streptococcaceae</taxon>
        <taxon>Streptococcus</taxon>
    </lineage>
</organism>
<name>A0ABW0UAX1_9STRE</name>